<keyword evidence="3" id="KW-1185">Reference proteome</keyword>
<reference evidence="2 3" key="1">
    <citation type="submission" date="2024-08" db="EMBL/GenBank/DDBJ databases">
        <title>Gnathostoma spinigerum genome.</title>
        <authorList>
            <person name="Gonzalez-Bertolin B."/>
            <person name="Monzon S."/>
            <person name="Zaballos A."/>
            <person name="Jimenez P."/>
            <person name="Dekumyoy P."/>
            <person name="Varona S."/>
            <person name="Cuesta I."/>
            <person name="Sumanam S."/>
            <person name="Adisakwattana P."/>
            <person name="Gasser R.B."/>
            <person name="Hernandez-Gonzalez A."/>
            <person name="Young N.D."/>
            <person name="Perteguer M.J."/>
        </authorList>
    </citation>
    <scope>NUCLEOTIDE SEQUENCE [LARGE SCALE GENOMIC DNA]</scope>
    <source>
        <strain evidence="2">AL3</strain>
        <tissue evidence="2">Liver</tissue>
    </source>
</reference>
<protein>
    <submittedName>
        <fullName evidence="2">Uncharacterized protein</fullName>
    </submittedName>
</protein>
<proteinExistence type="inferred from homology"/>
<accession>A0ABD6EKJ4</accession>
<dbReference type="AlphaFoldDB" id="A0ABD6EKJ4"/>
<dbReference type="Gene3D" id="2.60.40.1190">
    <property type="match status" value="1"/>
</dbReference>
<dbReference type="Proteomes" id="UP001608902">
    <property type="component" value="Unassembled WGS sequence"/>
</dbReference>
<comment type="caution">
    <text evidence="2">The sequence shown here is derived from an EMBL/GenBank/DDBJ whole genome shotgun (WGS) entry which is preliminary data.</text>
</comment>
<organism evidence="2 3">
    <name type="scientific">Gnathostoma spinigerum</name>
    <dbReference type="NCBI Taxonomy" id="75299"/>
    <lineage>
        <taxon>Eukaryota</taxon>
        <taxon>Metazoa</taxon>
        <taxon>Ecdysozoa</taxon>
        <taxon>Nematoda</taxon>
        <taxon>Chromadorea</taxon>
        <taxon>Rhabditida</taxon>
        <taxon>Spirurina</taxon>
        <taxon>Gnathostomatomorpha</taxon>
        <taxon>Gnathostomatoidea</taxon>
        <taxon>Gnathostomatidae</taxon>
        <taxon>Gnathostoma</taxon>
    </lineage>
</organism>
<dbReference type="PANTHER" id="PTHR31475">
    <property type="entry name" value="UPF0462 PROTEIN"/>
    <property type="match status" value="1"/>
</dbReference>
<sequence length="207" mass="23544">MYATYEIKETWDGHTVEHSPISVRLEGCTSGGVLSSGHHIKTIVDAPFFNDPPPAIPPGICPKLWDHEVFEVFFANEKNQYLEVEVGPHGHWLCLMHDGIRNAFNKGENLKLEVSATIKNSKWHAEFKIPLAYMPPAVKSFNMYAIHGSAENRIYEALNKVTDGTYSFPDYHRLQFFKPIDITLFIPENLSSIPYDDPVLGNFWKGH</sequence>
<evidence type="ECO:0000313" key="2">
    <source>
        <dbReference type="EMBL" id="MFH4979722.1"/>
    </source>
</evidence>
<dbReference type="EMBL" id="JBGFUD010004567">
    <property type="protein sequence ID" value="MFH4979722.1"/>
    <property type="molecule type" value="Genomic_DNA"/>
</dbReference>
<dbReference type="PANTHER" id="PTHR31475:SF5">
    <property type="entry name" value="UPF0462 PROTEIN C4ORF33 HOMOLOG"/>
    <property type="match status" value="1"/>
</dbReference>
<evidence type="ECO:0000256" key="1">
    <source>
        <dbReference type="ARBA" id="ARBA00038085"/>
    </source>
</evidence>
<comment type="similarity">
    <text evidence="1">Belongs to the UPF0462 family.</text>
</comment>
<evidence type="ECO:0000313" key="3">
    <source>
        <dbReference type="Proteomes" id="UP001608902"/>
    </source>
</evidence>
<dbReference type="SUPFAM" id="SSF49344">
    <property type="entry name" value="CBD9-like"/>
    <property type="match status" value="1"/>
</dbReference>
<name>A0ABD6EKJ4_9BILA</name>
<gene>
    <name evidence="2" type="ORF">AB6A40_006431</name>
</gene>